<dbReference type="Pfam" id="PF00550">
    <property type="entry name" value="PP-binding"/>
    <property type="match status" value="1"/>
</dbReference>
<dbReference type="Pfam" id="PF02801">
    <property type="entry name" value="Ketoacyl-synt_C"/>
    <property type="match status" value="1"/>
</dbReference>
<dbReference type="GO" id="GO:0071770">
    <property type="term" value="P:DIM/DIP cell wall layer assembly"/>
    <property type="evidence" value="ECO:0007669"/>
    <property type="project" value="TreeGrafter"/>
</dbReference>
<dbReference type="GO" id="GO:0004315">
    <property type="term" value="F:3-oxoacyl-[acyl-carrier-protein] synthase activity"/>
    <property type="evidence" value="ECO:0007669"/>
    <property type="project" value="InterPro"/>
</dbReference>
<feature type="domain" description="Ketosynthase family 3 (KS3)" evidence="6">
    <location>
        <begin position="691"/>
        <end position="1117"/>
    </location>
</feature>
<dbReference type="InterPro" id="IPR014030">
    <property type="entry name" value="Ketoacyl_synth_N"/>
</dbReference>
<name>A0A1C4VPC4_9ACTN</name>
<dbReference type="GO" id="GO:0005737">
    <property type="term" value="C:cytoplasm"/>
    <property type="evidence" value="ECO:0007669"/>
    <property type="project" value="TreeGrafter"/>
</dbReference>
<protein>
    <submittedName>
        <fullName evidence="7">Phosphopantetheine attachment site</fullName>
    </submittedName>
</protein>
<dbReference type="Proteomes" id="UP000183585">
    <property type="component" value="Unassembled WGS sequence"/>
</dbReference>
<dbReference type="GO" id="GO:0004312">
    <property type="term" value="F:fatty acid synthase activity"/>
    <property type="evidence" value="ECO:0007669"/>
    <property type="project" value="TreeGrafter"/>
</dbReference>
<dbReference type="InterPro" id="IPR016039">
    <property type="entry name" value="Thiolase-like"/>
</dbReference>
<evidence type="ECO:0000313" key="7">
    <source>
        <dbReference type="EMBL" id="SCE85862.1"/>
    </source>
</evidence>
<dbReference type="PROSITE" id="PS00455">
    <property type="entry name" value="AMP_BINDING"/>
    <property type="match status" value="1"/>
</dbReference>
<dbReference type="InterPro" id="IPR000873">
    <property type="entry name" value="AMP-dep_synth/lig_dom"/>
</dbReference>
<dbReference type="InterPro" id="IPR009081">
    <property type="entry name" value="PP-bd_ACP"/>
</dbReference>
<dbReference type="InterPro" id="IPR020845">
    <property type="entry name" value="AMP-binding_CS"/>
</dbReference>
<dbReference type="GO" id="GO:0031177">
    <property type="term" value="F:phosphopantetheine binding"/>
    <property type="evidence" value="ECO:0007669"/>
    <property type="project" value="InterPro"/>
</dbReference>
<dbReference type="Pfam" id="PF00109">
    <property type="entry name" value="ketoacyl-synt"/>
    <property type="match status" value="1"/>
</dbReference>
<dbReference type="InterPro" id="IPR014031">
    <property type="entry name" value="Ketoacyl_synth_C"/>
</dbReference>
<dbReference type="Gene3D" id="3.40.47.10">
    <property type="match status" value="1"/>
</dbReference>
<dbReference type="InterPro" id="IPR020841">
    <property type="entry name" value="PKS_Beta-ketoAc_synthase_dom"/>
</dbReference>
<organism evidence="7 8">
    <name type="scientific">Micromonospora carbonacea</name>
    <dbReference type="NCBI Taxonomy" id="47853"/>
    <lineage>
        <taxon>Bacteria</taxon>
        <taxon>Bacillati</taxon>
        <taxon>Actinomycetota</taxon>
        <taxon>Actinomycetes</taxon>
        <taxon>Micromonosporales</taxon>
        <taxon>Micromonosporaceae</taxon>
        <taxon>Micromonospora</taxon>
    </lineage>
</organism>
<dbReference type="SUPFAM" id="SSF56801">
    <property type="entry name" value="Acetyl-CoA synthetase-like"/>
    <property type="match status" value="1"/>
</dbReference>
<sequence length="1284" mass="132632">MEIYNVVHRFADRSAIFADRPALLGDGQPVSYAALAASAGGHAALLAAAGVGPGDRVALLTPHGAPTVAAILGALAAGAAYVPLDPGFPADRLRHMLAAARVRAVLAAPEHGDLADRLAADHREPADLPGTERQPGPDRRGPADPPGAERQSGTDSREPADLPGTAVSASVVLTTDAVDPAPLRPVPVDPDALAYVLFTSGSTGLPKAVGQTHRNLAHVVDNQIATLGVGPDDRLSLLASFSFDAAIPDLYPALLTGAAVVPVDLRRHGLAHAVEHLGKHRVTVYHSTPTVYRFLLDALGDRRLTSVRAVLLGGEQATHADAARGRDRFAPGCVLVNGYGATEMTFAARYALPLADADPTATGPLPIGTALPGYELHLADTDSDINADINAETDADTDADTNGAAPVGAAAAIDAAAIDAAAVGATEGARGDATGEIVVRGRHVAPGYLDRTDDRFSRDADGVWSYRTGDLGARLPGGDLVCLGRLDRQVKVRGFRVELTEIEAVLAAEPGVGAVRAIARGGELLAYARPAGGGLDPAALRAALARRLPDYALPRAVVVVDEFPLTVTGKVDERALPDPVAEATTGSEAAGQEPATATERAVHDIWCAVLGRETVARTAGFFDVGGQSLLLGVVQQRLAARFGVRLPLLRLFENPTIEAQARLVDAPAAPGHAPVGPTPAAPATAAREYTGDEIVVVGLAGRFPGAPDPATFWWNLCAGVDAIHDHTDEELAALGIGPRLLADPRHVRAAGRLDDVADFDADFFAFGAQEAARTDPQHRLFLETAWEALEDAGHDPSRFPGLVGVYAATSANRYFLFHLMDNPAVVGDVDPDDWEARLVGRQFTDHLPGQVAYRLGLTGPALAVQSACSSSLVAVCVAAQSLADYQCDIALAGGVNVTWPRYRNAPGGMASPDGRCRAFDESANGSGFGSGVGVVALRRLADAQADGDRIYAVLPGWAVTNDGADRAGYAVPGPSGQAAAVAGALAAAEVAPGEVRLIEAHGSGTPLGDALEVAALHEVYGGAAPAESCALGSVKTNIGHLDAAAGIAGLIKAVLAVQHGVIPPNLHFTRPHPEIDLAGGPFYVPTKARDWPQVARRVAGVSSFGLGGTNAHVVVEQPPPVEPVEARDAAVPGAIARDAAAPDAVAHLLPVSARTPVALRAALRRLRQHLAGASPALAEVAATLALGRREFGCRAAVVATDPAAALAGLDELLDSVGPAGLPDADARVAGTDGELRDLALDWVAGRDVDWAALHPEGGVRRTGLPTYPFQRQRHWIDPPQKGVR</sequence>
<dbReference type="RefSeq" id="WP_074473218.1">
    <property type="nucleotide sequence ID" value="NZ_FMCT01000002.1"/>
</dbReference>
<dbReference type="Pfam" id="PF00501">
    <property type="entry name" value="AMP-binding"/>
    <property type="match status" value="1"/>
</dbReference>
<evidence type="ECO:0000256" key="1">
    <source>
        <dbReference type="ARBA" id="ARBA00022450"/>
    </source>
</evidence>
<evidence type="ECO:0000259" key="6">
    <source>
        <dbReference type="PROSITE" id="PS52004"/>
    </source>
</evidence>
<dbReference type="PROSITE" id="PS50075">
    <property type="entry name" value="CARRIER"/>
    <property type="match status" value="1"/>
</dbReference>
<dbReference type="Gene3D" id="1.10.1240.100">
    <property type="match status" value="1"/>
</dbReference>
<dbReference type="InterPro" id="IPR032821">
    <property type="entry name" value="PKS_assoc"/>
</dbReference>
<dbReference type="Gene3D" id="3.40.50.12780">
    <property type="entry name" value="N-terminal domain of ligase-like"/>
    <property type="match status" value="1"/>
</dbReference>
<dbReference type="PROSITE" id="PS52004">
    <property type="entry name" value="KS3_2"/>
    <property type="match status" value="1"/>
</dbReference>
<evidence type="ECO:0000256" key="2">
    <source>
        <dbReference type="ARBA" id="ARBA00022553"/>
    </source>
</evidence>
<dbReference type="PANTHER" id="PTHR43775:SF37">
    <property type="entry name" value="SI:DKEY-61P9.11"/>
    <property type="match status" value="1"/>
</dbReference>
<dbReference type="PANTHER" id="PTHR43775">
    <property type="entry name" value="FATTY ACID SYNTHASE"/>
    <property type="match status" value="1"/>
</dbReference>
<evidence type="ECO:0000256" key="3">
    <source>
        <dbReference type="ARBA" id="ARBA00022679"/>
    </source>
</evidence>
<proteinExistence type="predicted"/>
<dbReference type="GO" id="GO:0006633">
    <property type="term" value="P:fatty acid biosynthetic process"/>
    <property type="evidence" value="ECO:0007669"/>
    <property type="project" value="InterPro"/>
</dbReference>
<dbReference type="InterPro" id="IPR042099">
    <property type="entry name" value="ANL_N_sf"/>
</dbReference>
<dbReference type="CDD" id="cd00833">
    <property type="entry name" value="PKS"/>
    <property type="match status" value="1"/>
</dbReference>
<keyword evidence="8" id="KW-1185">Reference proteome</keyword>
<evidence type="ECO:0000256" key="4">
    <source>
        <dbReference type="SAM" id="MobiDB-lite"/>
    </source>
</evidence>
<dbReference type="GO" id="GO:0005886">
    <property type="term" value="C:plasma membrane"/>
    <property type="evidence" value="ECO:0007669"/>
    <property type="project" value="TreeGrafter"/>
</dbReference>
<feature type="region of interest" description="Disordered" evidence="4">
    <location>
        <begin position="122"/>
        <end position="164"/>
    </location>
</feature>
<keyword evidence="3" id="KW-0808">Transferase</keyword>
<keyword evidence="2" id="KW-0597">Phosphoprotein</keyword>
<dbReference type="Gene3D" id="1.10.1200.10">
    <property type="entry name" value="ACP-like"/>
    <property type="match status" value="1"/>
</dbReference>
<dbReference type="SMART" id="SM00823">
    <property type="entry name" value="PKS_PP"/>
    <property type="match status" value="1"/>
</dbReference>
<dbReference type="Pfam" id="PF13193">
    <property type="entry name" value="AMP-binding_C"/>
    <property type="match status" value="1"/>
</dbReference>
<dbReference type="STRING" id="47853.TK50_28610"/>
<feature type="domain" description="Carrier" evidence="5">
    <location>
        <begin position="593"/>
        <end position="668"/>
    </location>
</feature>
<evidence type="ECO:0000259" key="5">
    <source>
        <dbReference type="PROSITE" id="PS50075"/>
    </source>
</evidence>
<dbReference type="InterPro" id="IPR045851">
    <property type="entry name" value="AMP-bd_C_sf"/>
</dbReference>
<dbReference type="SUPFAM" id="SSF47336">
    <property type="entry name" value="ACP-like"/>
    <property type="match status" value="1"/>
</dbReference>
<dbReference type="Gene3D" id="3.30.300.30">
    <property type="match status" value="1"/>
</dbReference>
<evidence type="ECO:0000313" key="8">
    <source>
        <dbReference type="Proteomes" id="UP000183585"/>
    </source>
</evidence>
<dbReference type="SMART" id="SM00825">
    <property type="entry name" value="PKS_KS"/>
    <property type="match status" value="1"/>
</dbReference>
<dbReference type="PROSITE" id="PS00606">
    <property type="entry name" value="KS3_1"/>
    <property type="match status" value="1"/>
</dbReference>
<accession>A0A1C4VPC4</accession>
<dbReference type="InterPro" id="IPR018201">
    <property type="entry name" value="Ketoacyl_synth_AS"/>
</dbReference>
<feature type="region of interest" description="Disordered" evidence="4">
    <location>
        <begin position="576"/>
        <end position="595"/>
    </location>
</feature>
<keyword evidence="1" id="KW-0596">Phosphopantetheine</keyword>
<dbReference type="InterPro" id="IPR020806">
    <property type="entry name" value="PKS_PP-bd"/>
</dbReference>
<dbReference type="Pfam" id="PF16197">
    <property type="entry name" value="KAsynt_C_assoc"/>
    <property type="match status" value="1"/>
</dbReference>
<reference evidence="8" key="1">
    <citation type="submission" date="2016-06" db="EMBL/GenBank/DDBJ databases">
        <authorList>
            <person name="Varghese N."/>
            <person name="Submissions Spin"/>
        </authorList>
    </citation>
    <scope>NUCLEOTIDE SEQUENCE [LARGE SCALE GENOMIC DNA]</scope>
    <source>
        <strain evidence="8">DSM 43168</strain>
    </source>
</reference>
<dbReference type="InterPro" id="IPR036736">
    <property type="entry name" value="ACP-like_sf"/>
</dbReference>
<dbReference type="InterPro" id="IPR050091">
    <property type="entry name" value="PKS_NRPS_Biosynth_Enz"/>
</dbReference>
<dbReference type="EMBL" id="FMCT01000002">
    <property type="protein sequence ID" value="SCE85862.1"/>
    <property type="molecule type" value="Genomic_DNA"/>
</dbReference>
<dbReference type="SUPFAM" id="SSF53901">
    <property type="entry name" value="Thiolase-like"/>
    <property type="match status" value="1"/>
</dbReference>
<gene>
    <name evidence="7" type="ORF">GA0070563_102424</name>
</gene>
<dbReference type="InterPro" id="IPR025110">
    <property type="entry name" value="AMP-bd_C"/>
</dbReference>